<organism evidence="1 2">
    <name type="scientific">Tumebacillus permanentifrigoris</name>
    <dbReference type="NCBI Taxonomy" id="378543"/>
    <lineage>
        <taxon>Bacteria</taxon>
        <taxon>Bacillati</taxon>
        <taxon>Bacillota</taxon>
        <taxon>Bacilli</taxon>
        <taxon>Bacillales</taxon>
        <taxon>Alicyclobacillaceae</taxon>
        <taxon>Tumebacillus</taxon>
    </lineage>
</organism>
<dbReference type="Proteomes" id="UP000245634">
    <property type="component" value="Unassembled WGS sequence"/>
</dbReference>
<dbReference type="EMBL" id="QGGL01000010">
    <property type="protein sequence ID" value="PWK11605.1"/>
    <property type="molecule type" value="Genomic_DNA"/>
</dbReference>
<dbReference type="SUPFAM" id="SSF101898">
    <property type="entry name" value="NHL repeat"/>
    <property type="match status" value="1"/>
</dbReference>
<dbReference type="RefSeq" id="WP_109689734.1">
    <property type="nucleotide sequence ID" value="NZ_QGGL01000010.1"/>
</dbReference>
<protein>
    <submittedName>
        <fullName evidence="1">Uncharacterized protein</fullName>
    </submittedName>
</protein>
<name>A0A316D943_9BACL</name>
<dbReference type="OrthoDB" id="2666194at2"/>
<reference evidence="1 2" key="1">
    <citation type="submission" date="2018-05" db="EMBL/GenBank/DDBJ databases">
        <title>Genomic Encyclopedia of Type Strains, Phase IV (KMG-IV): sequencing the most valuable type-strain genomes for metagenomic binning, comparative biology and taxonomic classification.</title>
        <authorList>
            <person name="Goeker M."/>
        </authorList>
    </citation>
    <scope>NUCLEOTIDE SEQUENCE [LARGE SCALE GENOMIC DNA]</scope>
    <source>
        <strain evidence="1 2">DSM 18773</strain>
    </source>
</reference>
<dbReference type="InterPro" id="IPR011042">
    <property type="entry name" value="6-blade_b-propeller_TolB-like"/>
</dbReference>
<sequence>MAQTPSATPIEYALALTGAHPELSSPVPSVAVKVTSYIQNQTNSLNQLATVISSQGPASTSGGWAQLVKLGELNTQPVYQYNISVQTLHAATGLIHDTLVDVKQDLQLQNVLWSVPTSVTGTYQPVVPPVEGFLWTANNFPPQHGVTVQSVSANPQTQHLQLLLQNAYPFQYTVYVEFLDEDGTALIPDAWNSQLPAAVAGSFETQTLKFLGLLPPTMTQEGIPLTVDHVCFSCTAPAQTKTLRFTLGSFGSSGVWNPVVNALSLLVTGVLGYGVPWTLTSSGIYSSPDWYNQLLADADIQREVISAGGFLASTSSATEALQLLCDNIGKLLFGGSLPKLLKKLQSVLSSQALIHAAQGINWSLSTLLTTDQAGVSTGVVETLAVPVAFQMEFAWDMIAQRTLELLPDPAHGGWPVAAQTCEVQWSCGTSTGMVTTEMQGLLTASPITMTLPDFLPASSPLQLVVKVLDAKRAILAQTAIENTSANPLQVTLCESVPALDEHSTYLPVLQLAYDSATGYRWESATSNAGTIANLDCSNVGRSLCELTAISYNSVAKSLAFSWRASGQVVPPSGSQTVSSQQLYVPQAMSIGAAPQAALQTSDCGYLQRTLIACGSDSDADNLFLDSSMSTTYLRPVTLGQAGTLEVATGESRGCLTITSINDLALAPNGTAAAISTSNQVLQIVQLCETAVADVETPQPFTVGGAGTRVGLLSIPVAVAATPDAYFVVLEAGNRRLQAFDGFGNPAPYFADSPVLPLSSDPSTHYLDVEVDAHGYFYVLYTQGDTTQVSSYRVDIYDPSGQKVSTTLGVNGARITVDLWRNLYTLDYTLLEGPNGAPIPSLRVWSPLSITS</sequence>
<evidence type="ECO:0000313" key="1">
    <source>
        <dbReference type="EMBL" id="PWK11605.1"/>
    </source>
</evidence>
<dbReference type="AlphaFoldDB" id="A0A316D943"/>
<accession>A0A316D943</accession>
<proteinExistence type="predicted"/>
<dbReference type="Gene3D" id="2.120.10.30">
    <property type="entry name" value="TolB, C-terminal domain"/>
    <property type="match status" value="1"/>
</dbReference>
<comment type="caution">
    <text evidence="1">The sequence shown here is derived from an EMBL/GenBank/DDBJ whole genome shotgun (WGS) entry which is preliminary data.</text>
</comment>
<gene>
    <name evidence="1" type="ORF">C7459_110134</name>
</gene>
<evidence type="ECO:0000313" key="2">
    <source>
        <dbReference type="Proteomes" id="UP000245634"/>
    </source>
</evidence>
<keyword evidence="2" id="KW-1185">Reference proteome</keyword>